<gene>
    <name evidence="2" type="ORF">CVT23_11025</name>
</gene>
<sequence>METTARTLAKALSWQTSGLIVMTLIGYIFTGSISAGGGIAAVSATTGFAAYFLHERVWAGVGWGRRLGEAGARMLPGAGR</sequence>
<dbReference type="AlphaFoldDB" id="A0A2M9G1J7"/>
<protein>
    <recommendedName>
        <fullName evidence="1">DUF2061 domain-containing protein</fullName>
    </recommendedName>
</protein>
<organism evidence="2 3">
    <name type="scientific">Minwuia thermotolerans</name>
    <dbReference type="NCBI Taxonomy" id="2056226"/>
    <lineage>
        <taxon>Bacteria</taxon>
        <taxon>Pseudomonadati</taxon>
        <taxon>Pseudomonadota</taxon>
        <taxon>Alphaproteobacteria</taxon>
        <taxon>Minwuiales</taxon>
        <taxon>Minwuiaceae</taxon>
        <taxon>Minwuia</taxon>
    </lineage>
</organism>
<accession>A0A2M9G1J7</accession>
<dbReference type="InterPro" id="IPR018638">
    <property type="entry name" value="DUF2061_membrane"/>
</dbReference>
<reference evidence="2 3" key="1">
    <citation type="submission" date="2017-11" db="EMBL/GenBank/DDBJ databases">
        <title>Draft genome sequence of Rhizobiales bacterium SY3-13.</title>
        <authorList>
            <person name="Sun C."/>
        </authorList>
    </citation>
    <scope>NUCLEOTIDE SEQUENCE [LARGE SCALE GENOMIC DNA]</scope>
    <source>
        <strain evidence="2 3">SY3-13</strain>
    </source>
</reference>
<dbReference type="EMBL" id="PHIG01000032">
    <property type="protein sequence ID" value="PJK29583.1"/>
    <property type="molecule type" value="Genomic_DNA"/>
</dbReference>
<feature type="domain" description="DUF2061" evidence="1">
    <location>
        <begin position="8"/>
        <end position="59"/>
    </location>
</feature>
<evidence type="ECO:0000313" key="2">
    <source>
        <dbReference type="EMBL" id="PJK29583.1"/>
    </source>
</evidence>
<name>A0A2M9G1J7_9PROT</name>
<evidence type="ECO:0000313" key="3">
    <source>
        <dbReference type="Proteomes" id="UP000229498"/>
    </source>
</evidence>
<keyword evidence="3" id="KW-1185">Reference proteome</keyword>
<evidence type="ECO:0000259" key="1">
    <source>
        <dbReference type="Pfam" id="PF09834"/>
    </source>
</evidence>
<comment type="caution">
    <text evidence="2">The sequence shown here is derived from an EMBL/GenBank/DDBJ whole genome shotgun (WGS) entry which is preliminary data.</text>
</comment>
<proteinExistence type="predicted"/>
<dbReference type="Pfam" id="PF09834">
    <property type="entry name" value="DUF2061"/>
    <property type="match status" value="1"/>
</dbReference>
<dbReference type="Proteomes" id="UP000229498">
    <property type="component" value="Unassembled WGS sequence"/>
</dbReference>
<dbReference type="RefSeq" id="WP_109793607.1">
    <property type="nucleotide sequence ID" value="NZ_PHIG01000032.1"/>
</dbReference>
<dbReference type="OrthoDB" id="197461at2"/>